<dbReference type="Proteomes" id="UP000230423">
    <property type="component" value="Unassembled WGS sequence"/>
</dbReference>
<feature type="non-terminal residue" evidence="7">
    <location>
        <position position="101"/>
    </location>
</feature>
<accession>A0A2G9TBH6</accession>
<name>A0A2G9TBH6_TELCI</name>
<dbReference type="GO" id="GO:0005047">
    <property type="term" value="F:signal recognition particle binding"/>
    <property type="evidence" value="ECO:0007669"/>
    <property type="project" value="TreeGrafter"/>
</dbReference>
<gene>
    <name evidence="7" type="ORF">TELCIR_23301</name>
</gene>
<dbReference type="GO" id="GO:0003924">
    <property type="term" value="F:GTPase activity"/>
    <property type="evidence" value="ECO:0007669"/>
    <property type="project" value="TreeGrafter"/>
</dbReference>
<reference evidence="7 8" key="1">
    <citation type="submission" date="2015-09" db="EMBL/GenBank/DDBJ databases">
        <title>Draft genome of the parasitic nematode Teladorsagia circumcincta isolate WARC Sus (inbred).</title>
        <authorList>
            <person name="Mitreva M."/>
        </authorList>
    </citation>
    <scope>NUCLEOTIDE SEQUENCE [LARGE SCALE GENOMIC DNA]</scope>
    <source>
        <strain evidence="7 8">S</strain>
    </source>
</reference>
<feature type="domain" description="SRP54-type proteins GTP-binding" evidence="6">
    <location>
        <begin position="39"/>
        <end position="93"/>
    </location>
</feature>
<proteinExistence type="inferred from homology"/>
<comment type="subcellular location">
    <subcellularLocation>
        <location evidence="5">Endomembrane system</location>
        <topology evidence="5">Peripheral membrane protein</topology>
        <orientation evidence="5">Cytoplasmic side</orientation>
    </subcellularLocation>
</comment>
<dbReference type="GO" id="GO:0006614">
    <property type="term" value="P:SRP-dependent cotranslational protein targeting to membrane"/>
    <property type="evidence" value="ECO:0007669"/>
    <property type="project" value="InterPro"/>
</dbReference>
<keyword evidence="2" id="KW-0547">Nucleotide-binding</keyword>
<evidence type="ECO:0000256" key="1">
    <source>
        <dbReference type="ARBA" id="ARBA00008531"/>
    </source>
</evidence>
<dbReference type="PANTHER" id="PTHR43134:SF1">
    <property type="entry name" value="SIGNAL RECOGNITION PARTICLE RECEPTOR SUBUNIT ALPHA"/>
    <property type="match status" value="1"/>
</dbReference>
<evidence type="ECO:0000313" key="8">
    <source>
        <dbReference type="Proteomes" id="UP000230423"/>
    </source>
</evidence>
<keyword evidence="8" id="KW-1185">Reference proteome</keyword>
<evidence type="ECO:0000313" key="7">
    <source>
        <dbReference type="EMBL" id="PIO55313.1"/>
    </source>
</evidence>
<dbReference type="Pfam" id="PF00448">
    <property type="entry name" value="SRP54"/>
    <property type="match status" value="1"/>
</dbReference>
<dbReference type="InterPro" id="IPR027417">
    <property type="entry name" value="P-loop_NTPase"/>
</dbReference>
<keyword evidence="4" id="KW-0472">Membrane</keyword>
<dbReference type="PANTHER" id="PTHR43134">
    <property type="entry name" value="SIGNAL RECOGNITION PARTICLE RECEPTOR SUBUNIT ALPHA"/>
    <property type="match status" value="1"/>
</dbReference>
<dbReference type="EMBL" id="KZ387032">
    <property type="protein sequence ID" value="PIO55313.1"/>
    <property type="molecule type" value="Genomic_DNA"/>
</dbReference>
<dbReference type="OrthoDB" id="1727884at2759"/>
<protein>
    <recommendedName>
        <fullName evidence="6">SRP54-type proteins GTP-binding domain-containing protein</fullName>
    </recommendedName>
</protein>
<dbReference type="GO" id="GO:0005525">
    <property type="term" value="F:GTP binding"/>
    <property type="evidence" value="ECO:0007669"/>
    <property type="project" value="UniProtKB-KW"/>
</dbReference>
<evidence type="ECO:0000256" key="3">
    <source>
        <dbReference type="ARBA" id="ARBA00023134"/>
    </source>
</evidence>
<dbReference type="AlphaFoldDB" id="A0A2G9TBH6"/>
<dbReference type="Gene3D" id="3.40.50.300">
    <property type="entry name" value="P-loop containing nucleotide triphosphate hydrolases"/>
    <property type="match status" value="1"/>
</dbReference>
<organism evidence="7 8">
    <name type="scientific">Teladorsagia circumcincta</name>
    <name type="common">Brown stomach worm</name>
    <name type="synonym">Ostertagia circumcincta</name>
    <dbReference type="NCBI Taxonomy" id="45464"/>
    <lineage>
        <taxon>Eukaryota</taxon>
        <taxon>Metazoa</taxon>
        <taxon>Ecdysozoa</taxon>
        <taxon>Nematoda</taxon>
        <taxon>Chromadorea</taxon>
        <taxon>Rhabditida</taxon>
        <taxon>Rhabditina</taxon>
        <taxon>Rhabditomorpha</taxon>
        <taxon>Strongyloidea</taxon>
        <taxon>Trichostrongylidae</taxon>
        <taxon>Teladorsagia</taxon>
    </lineage>
</organism>
<comment type="similarity">
    <text evidence="1">Belongs to the GTP-binding SRP family.</text>
</comment>
<evidence type="ECO:0000259" key="6">
    <source>
        <dbReference type="Pfam" id="PF00448"/>
    </source>
</evidence>
<sequence length="101" mass="11510">MLLLNQRIRYVSRSHLLTPKRRVDILRDIVEAKREGRPYVVVFCGVNGVGKSTNLAKITFWLNENNHRVLIAAGDTFRAGAVEQLRTHTKHLNALHPNSVQ</sequence>
<evidence type="ECO:0000256" key="4">
    <source>
        <dbReference type="ARBA" id="ARBA00023136"/>
    </source>
</evidence>
<evidence type="ECO:0000256" key="2">
    <source>
        <dbReference type="ARBA" id="ARBA00022741"/>
    </source>
</evidence>
<evidence type="ECO:0000256" key="5">
    <source>
        <dbReference type="ARBA" id="ARBA00029433"/>
    </source>
</evidence>
<dbReference type="SUPFAM" id="SSF52540">
    <property type="entry name" value="P-loop containing nucleoside triphosphate hydrolases"/>
    <property type="match status" value="1"/>
</dbReference>
<dbReference type="GO" id="GO:0005789">
    <property type="term" value="C:endoplasmic reticulum membrane"/>
    <property type="evidence" value="ECO:0007669"/>
    <property type="project" value="TreeGrafter"/>
</dbReference>
<dbReference type="InterPro" id="IPR000897">
    <property type="entry name" value="SRP54_GTPase_dom"/>
</dbReference>
<keyword evidence="3" id="KW-0342">GTP-binding</keyword>